<accession>A0A3N4HS58</accession>
<reference evidence="1 2" key="1">
    <citation type="journal article" date="2018" name="Nat. Ecol. Evol.">
        <title>Pezizomycetes genomes reveal the molecular basis of ectomycorrhizal truffle lifestyle.</title>
        <authorList>
            <person name="Murat C."/>
            <person name="Payen T."/>
            <person name="Noel B."/>
            <person name="Kuo A."/>
            <person name="Morin E."/>
            <person name="Chen J."/>
            <person name="Kohler A."/>
            <person name="Krizsan K."/>
            <person name="Balestrini R."/>
            <person name="Da Silva C."/>
            <person name="Montanini B."/>
            <person name="Hainaut M."/>
            <person name="Levati E."/>
            <person name="Barry K.W."/>
            <person name="Belfiori B."/>
            <person name="Cichocki N."/>
            <person name="Clum A."/>
            <person name="Dockter R.B."/>
            <person name="Fauchery L."/>
            <person name="Guy J."/>
            <person name="Iotti M."/>
            <person name="Le Tacon F."/>
            <person name="Lindquist E.A."/>
            <person name="Lipzen A."/>
            <person name="Malagnac F."/>
            <person name="Mello A."/>
            <person name="Molinier V."/>
            <person name="Miyauchi S."/>
            <person name="Poulain J."/>
            <person name="Riccioni C."/>
            <person name="Rubini A."/>
            <person name="Sitrit Y."/>
            <person name="Splivallo R."/>
            <person name="Traeger S."/>
            <person name="Wang M."/>
            <person name="Zifcakova L."/>
            <person name="Wipf D."/>
            <person name="Zambonelli A."/>
            <person name="Paolocci F."/>
            <person name="Nowrousian M."/>
            <person name="Ottonello S."/>
            <person name="Baldrian P."/>
            <person name="Spatafora J.W."/>
            <person name="Henrissat B."/>
            <person name="Nagy L.G."/>
            <person name="Aury J.M."/>
            <person name="Wincker P."/>
            <person name="Grigoriev I.V."/>
            <person name="Bonfante P."/>
            <person name="Martin F.M."/>
        </authorList>
    </citation>
    <scope>NUCLEOTIDE SEQUENCE [LARGE SCALE GENOMIC DNA]</scope>
    <source>
        <strain evidence="1 2">RN42</strain>
    </source>
</reference>
<organism evidence="1 2">
    <name type="scientific">Ascobolus immersus RN42</name>
    <dbReference type="NCBI Taxonomy" id="1160509"/>
    <lineage>
        <taxon>Eukaryota</taxon>
        <taxon>Fungi</taxon>
        <taxon>Dikarya</taxon>
        <taxon>Ascomycota</taxon>
        <taxon>Pezizomycotina</taxon>
        <taxon>Pezizomycetes</taxon>
        <taxon>Pezizales</taxon>
        <taxon>Ascobolaceae</taxon>
        <taxon>Ascobolus</taxon>
    </lineage>
</organism>
<proteinExistence type="predicted"/>
<dbReference type="Proteomes" id="UP000275078">
    <property type="component" value="Unassembled WGS sequence"/>
</dbReference>
<evidence type="ECO:0000313" key="1">
    <source>
        <dbReference type="EMBL" id="RPA74881.1"/>
    </source>
</evidence>
<gene>
    <name evidence="1" type="ORF">BJ508DRAFT_380357</name>
</gene>
<keyword evidence="2" id="KW-1185">Reference proteome</keyword>
<dbReference type="EMBL" id="ML119778">
    <property type="protein sequence ID" value="RPA74881.1"/>
    <property type="molecule type" value="Genomic_DNA"/>
</dbReference>
<dbReference type="AlphaFoldDB" id="A0A3N4HS58"/>
<sequence length="183" mass="20916">MAQTPLVQPLILARLRWPIFEPLISIKVLETDHESTSAPTTWRNLFENPHHSLAAESITEPPTSRMLVNCDDVHRHDYWADAEDYDSRPRSLLIENLDGKPISVGQFVEKVHAYLGGMKDLMWDLFGLLKDEQTRMWVARVSAPDPGDDNVYSVGLVWDNQLDQHWENNMRLLRAAAAEATTL</sequence>
<name>A0A3N4HS58_ASCIM</name>
<dbReference type="OrthoDB" id="3783451at2759"/>
<dbReference type="STRING" id="1160509.A0A3N4HS58"/>
<protein>
    <submittedName>
        <fullName evidence="1">Uncharacterized protein</fullName>
    </submittedName>
</protein>
<evidence type="ECO:0000313" key="2">
    <source>
        <dbReference type="Proteomes" id="UP000275078"/>
    </source>
</evidence>